<evidence type="ECO:0000259" key="3">
    <source>
        <dbReference type="PROSITE" id="PS50222"/>
    </source>
</evidence>
<keyword evidence="5" id="KW-1185">Reference proteome</keyword>
<organism evidence="4 5">
    <name type="scientific">Patella caerulea</name>
    <name type="common">Rayed Mediterranean limpet</name>
    <dbReference type="NCBI Taxonomy" id="87958"/>
    <lineage>
        <taxon>Eukaryota</taxon>
        <taxon>Metazoa</taxon>
        <taxon>Spiralia</taxon>
        <taxon>Lophotrochozoa</taxon>
        <taxon>Mollusca</taxon>
        <taxon>Gastropoda</taxon>
        <taxon>Patellogastropoda</taxon>
        <taxon>Patelloidea</taxon>
        <taxon>Patellidae</taxon>
        <taxon>Patella</taxon>
    </lineage>
</organism>
<dbReference type="Gene3D" id="1.10.238.10">
    <property type="entry name" value="EF-hand"/>
    <property type="match status" value="1"/>
</dbReference>
<feature type="region of interest" description="Disordered" evidence="2">
    <location>
        <begin position="211"/>
        <end position="242"/>
    </location>
</feature>
<keyword evidence="1" id="KW-0106">Calcium</keyword>
<dbReference type="AlphaFoldDB" id="A0AAN8G849"/>
<accession>A0AAN8G849</accession>
<feature type="domain" description="EF-hand" evidence="3">
    <location>
        <begin position="11"/>
        <end position="46"/>
    </location>
</feature>
<dbReference type="InterPro" id="IPR011992">
    <property type="entry name" value="EF-hand-dom_pair"/>
</dbReference>
<dbReference type="PROSITE" id="PS00018">
    <property type="entry name" value="EF_HAND_1"/>
    <property type="match status" value="1"/>
</dbReference>
<dbReference type="GO" id="GO:0005509">
    <property type="term" value="F:calcium ion binding"/>
    <property type="evidence" value="ECO:0007669"/>
    <property type="project" value="InterPro"/>
</dbReference>
<evidence type="ECO:0000313" key="5">
    <source>
        <dbReference type="Proteomes" id="UP001347796"/>
    </source>
</evidence>
<gene>
    <name evidence="4" type="ORF">SNE40_021582</name>
</gene>
<dbReference type="EMBL" id="JAZGQO010000018">
    <property type="protein sequence ID" value="KAK6167593.1"/>
    <property type="molecule type" value="Genomic_DNA"/>
</dbReference>
<dbReference type="Proteomes" id="UP001347796">
    <property type="component" value="Unassembled WGS sequence"/>
</dbReference>
<name>A0AAN8G849_PATCE</name>
<sequence length="242" mass="28693">MPKAQVFLTQFQKDKLEYYFNFFDADGNKCLEMDDLDVIMKKILEFTGWEKNSAKAKECYEVHHVFFEVMREKATKENTGGKIMLKEWFDIWNNLLPGCKGMGNFPIWLRRLPYILFKMIDYKEDDEIDVEEMAHFYEKMVGLSPEESIARAFKGMEQMTDGGRYRLDYNGYEQIFANFLIGRTPHGPGRYIFGCFEDKVVPFQLIQPAADDNEEEDAKMKRQRQGRRRSSIDQRVKIQYRA</sequence>
<evidence type="ECO:0000256" key="1">
    <source>
        <dbReference type="ARBA" id="ARBA00022837"/>
    </source>
</evidence>
<evidence type="ECO:0000256" key="2">
    <source>
        <dbReference type="SAM" id="MobiDB-lite"/>
    </source>
</evidence>
<protein>
    <recommendedName>
        <fullName evidence="3">EF-hand domain-containing protein</fullName>
    </recommendedName>
</protein>
<evidence type="ECO:0000313" key="4">
    <source>
        <dbReference type="EMBL" id="KAK6167593.1"/>
    </source>
</evidence>
<dbReference type="SUPFAM" id="SSF47473">
    <property type="entry name" value="EF-hand"/>
    <property type="match status" value="1"/>
</dbReference>
<comment type="caution">
    <text evidence="4">The sequence shown here is derived from an EMBL/GenBank/DDBJ whole genome shotgun (WGS) entry which is preliminary data.</text>
</comment>
<dbReference type="PROSITE" id="PS50222">
    <property type="entry name" value="EF_HAND_2"/>
    <property type="match status" value="1"/>
</dbReference>
<proteinExistence type="predicted"/>
<dbReference type="InterPro" id="IPR018247">
    <property type="entry name" value="EF_Hand_1_Ca_BS"/>
</dbReference>
<dbReference type="InterPro" id="IPR002048">
    <property type="entry name" value="EF_hand_dom"/>
</dbReference>
<reference evidence="4 5" key="1">
    <citation type="submission" date="2024-01" db="EMBL/GenBank/DDBJ databases">
        <title>The genome of the rayed Mediterranean limpet Patella caerulea (Linnaeus, 1758).</title>
        <authorList>
            <person name="Anh-Thu Weber A."/>
            <person name="Halstead-Nussloch G."/>
        </authorList>
    </citation>
    <scope>NUCLEOTIDE SEQUENCE [LARGE SCALE GENOMIC DNA]</scope>
    <source>
        <strain evidence="4">AATW-2023a</strain>
        <tissue evidence="4">Whole specimen</tissue>
    </source>
</reference>